<keyword evidence="1" id="KW-1133">Transmembrane helix</keyword>
<keyword evidence="1" id="KW-0472">Membrane</keyword>
<evidence type="ECO:0000256" key="1">
    <source>
        <dbReference type="SAM" id="Phobius"/>
    </source>
</evidence>
<name>A0A9W6YQC7_AMBMO</name>
<evidence type="ECO:0000313" key="2">
    <source>
        <dbReference type="EMBL" id="GMG19730.1"/>
    </source>
</evidence>
<feature type="transmembrane region" description="Helical" evidence="1">
    <location>
        <begin position="88"/>
        <end position="107"/>
    </location>
</feature>
<feature type="transmembrane region" description="Helical" evidence="1">
    <location>
        <begin position="492"/>
        <end position="514"/>
    </location>
</feature>
<sequence length="545" mass="62402">MSIGSYLKLLFIPADPHTEFIKAPIQRDHPDDDSAPYSEINLSQEHDDNYNLFQEFQFEDPSHPLHNQQQTSPIDRVIQKAAVQAGSITMFAIMWLSLFIWIIYGFITNFSDKWQIFIQDGQSIQTYVWDTLLMRQQLDDSMMFLRLFGLLKSRSHGCHLRLIGLINEVDRQTRQQQQETQSSTDEFVDPFADSNADSLLDADGDIESFFDAKVDLKAESQFDRFSSRVSSAMGSLTSVLLYWGFIIIWVLCGKIPMATEELDSDGNTVKKPYSDQWQMIVNTATAVVLLVTSVFLQNVRTRNDDFIRGQINSLIEFDAGIEKIERSITKDYTDNETIAVKPLLRVGLKKWISKYADIIGTGLGLIITVVVFVIWIAVGPLMDYNSNWWLIIGTYTGLVGFIDGFVMREVYFCITEYEESKLFDLLEETRELMSKAGIPLELPEIHENQTISFKVSKAINYVCSSQWAVLGSVVSVVVLLLVATAMKWTVTGQLICNTPTMIIEGFFLLILLQAHGWADEKRRKVFYQLKISREMLYRFVLKRCN</sequence>
<feature type="transmembrane region" description="Helical" evidence="1">
    <location>
        <begin position="277"/>
        <end position="296"/>
    </location>
</feature>
<dbReference type="Pfam" id="PF04120">
    <property type="entry name" value="Iron_permease"/>
    <property type="match status" value="4"/>
</dbReference>
<feature type="transmembrane region" description="Helical" evidence="1">
    <location>
        <begin position="467"/>
        <end position="486"/>
    </location>
</feature>
<feature type="transmembrane region" description="Helical" evidence="1">
    <location>
        <begin position="355"/>
        <end position="376"/>
    </location>
</feature>
<dbReference type="EMBL" id="BSXU01000192">
    <property type="protein sequence ID" value="GMG19730.1"/>
    <property type="molecule type" value="Genomic_DNA"/>
</dbReference>
<feature type="transmembrane region" description="Helical" evidence="1">
    <location>
        <begin position="388"/>
        <end position="406"/>
    </location>
</feature>
<dbReference type="GO" id="GO:0055085">
    <property type="term" value="P:transmembrane transport"/>
    <property type="evidence" value="ECO:0007669"/>
    <property type="project" value="InterPro"/>
</dbReference>
<proteinExistence type="predicted"/>
<dbReference type="InterPro" id="IPR007251">
    <property type="entry name" value="Iron_permease_Fet4"/>
</dbReference>
<dbReference type="OrthoDB" id="2224262at2759"/>
<feature type="transmembrane region" description="Helical" evidence="1">
    <location>
        <begin position="234"/>
        <end position="257"/>
    </location>
</feature>
<keyword evidence="1" id="KW-0812">Transmembrane</keyword>
<evidence type="ECO:0000313" key="3">
    <source>
        <dbReference type="Proteomes" id="UP001165063"/>
    </source>
</evidence>
<keyword evidence="3" id="KW-1185">Reference proteome</keyword>
<comment type="caution">
    <text evidence="2">The sequence shown here is derived from an EMBL/GenBank/DDBJ whole genome shotgun (WGS) entry which is preliminary data.</text>
</comment>
<dbReference type="Proteomes" id="UP001165063">
    <property type="component" value="Unassembled WGS sequence"/>
</dbReference>
<protein>
    <submittedName>
        <fullName evidence="2">Unnamed protein product</fullName>
    </submittedName>
</protein>
<dbReference type="AlphaFoldDB" id="A0A9W6YQC7"/>
<gene>
    <name evidence="2" type="ORF">Amon01_000068900</name>
</gene>
<organism evidence="2 3">
    <name type="scientific">Ambrosiozyma monospora</name>
    <name type="common">Yeast</name>
    <name type="synonym">Endomycopsis monosporus</name>
    <dbReference type="NCBI Taxonomy" id="43982"/>
    <lineage>
        <taxon>Eukaryota</taxon>
        <taxon>Fungi</taxon>
        <taxon>Dikarya</taxon>
        <taxon>Ascomycota</taxon>
        <taxon>Saccharomycotina</taxon>
        <taxon>Pichiomycetes</taxon>
        <taxon>Pichiales</taxon>
        <taxon>Pichiaceae</taxon>
        <taxon>Ambrosiozyma</taxon>
    </lineage>
</organism>
<accession>A0A9W6YQC7</accession>
<reference evidence="2" key="1">
    <citation type="submission" date="2023-04" db="EMBL/GenBank/DDBJ databases">
        <title>Ambrosiozyma monospora NBRC 1965.</title>
        <authorList>
            <person name="Ichikawa N."/>
            <person name="Sato H."/>
            <person name="Tonouchi N."/>
        </authorList>
    </citation>
    <scope>NUCLEOTIDE SEQUENCE</scope>
    <source>
        <strain evidence="2">NBRC 1965</strain>
    </source>
</reference>